<feature type="coiled-coil region" evidence="7">
    <location>
        <begin position="1136"/>
        <end position="1178"/>
    </location>
</feature>
<feature type="compositionally biased region" description="Low complexity" evidence="8">
    <location>
        <begin position="971"/>
        <end position="986"/>
    </location>
</feature>
<comment type="caution">
    <text evidence="10">The sequence shown here is derived from an EMBL/GenBank/DDBJ whole genome shotgun (WGS) entry which is preliminary data.</text>
</comment>
<feature type="coiled-coil region" evidence="7">
    <location>
        <begin position="1333"/>
        <end position="1365"/>
    </location>
</feature>
<accession>A0A835XKG4</accession>
<evidence type="ECO:0000313" key="11">
    <source>
        <dbReference type="Proteomes" id="UP000612055"/>
    </source>
</evidence>
<dbReference type="InterPro" id="IPR027417">
    <property type="entry name" value="P-loop_NTPase"/>
</dbReference>
<evidence type="ECO:0000313" key="10">
    <source>
        <dbReference type="EMBL" id="KAG2485040.1"/>
    </source>
</evidence>
<dbReference type="PRINTS" id="PR00380">
    <property type="entry name" value="KINESINHEAVY"/>
</dbReference>
<dbReference type="GO" id="GO:0008017">
    <property type="term" value="F:microtubule binding"/>
    <property type="evidence" value="ECO:0007669"/>
    <property type="project" value="InterPro"/>
</dbReference>
<feature type="region of interest" description="Disordered" evidence="8">
    <location>
        <begin position="604"/>
        <end position="660"/>
    </location>
</feature>
<feature type="coiled-coil region" evidence="7">
    <location>
        <begin position="419"/>
        <end position="551"/>
    </location>
</feature>
<evidence type="ECO:0000256" key="3">
    <source>
        <dbReference type="ARBA" id="ARBA00022840"/>
    </source>
</evidence>
<dbReference type="PANTHER" id="PTHR47968:SF36">
    <property type="entry name" value="KINESIN HEAVY CHAIN ISOFORM X1"/>
    <property type="match status" value="1"/>
</dbReference>
<dbReference type="Proteomes" id="UP000612055">
    <property type="component" value="Unassembled WGS sequence"/>
</dbReference>
<feature type="region of interest" description="Disordered" evidence="8">
    <location>
        <begin position="706"/>
        <end position="801"/>
    </location>
</feature>
<dbReference type="GO" id="GO:0003777">
    <property type="term" value="F:microtubule motor activity"/>
    <property type="evidence" value="ECO:0007669"/>
    <property type="project" value="InterPro"/>
</dbReference>
<keyword evidence="11" id="KW-1185">Reference proteome</keyword>
<dbReference type="PANTHER" id="PTHR47968">
    <property type="entry name" value="CENTROMERE PROTEIN E"/>
    <property type="match status" value="1"/>
</dbReference>
<gene>
    <name evidence="10" type="ORF">HYH03_016243</name>
</gene>
<dbReference type="PROSITE" id="PS00411">
    <property type="entry name" value="KINESIN_MOTOR_1"/>
    <property type="match status" value="1"/>
</dbReference>
<feature type="coiled-coil region" evidence="7">
    <location>
        <begin position="1210"/>
        <end position="1289"/>
    </location>
</feature>
<evidence type="ECO:0000256" key="6">
    <source>
        <dbReference type="PROSITE-ProRule" id="PRU00283"/>
    </source>
</evidence>
<evidence type="ECO:0000256" key="1">
    <source>
        <dbReference type="ARBA" id="ARBA00022701"/>
    </source>
</evidence>
<feature type="compositionally biased region" description="Gly residues" evidence="8">
    <location>
        <begin position="643"/>
        <end position="657"/>
    </location>
</feature>
<dbReference type="SUPFAM" id="SSF52540">
    <property type="entry name" value="P-loop containing nucleoside triphosphate hydrolases"/>
    <property type="match status" value="1"/>
</dbReference>
<evidence type="ECO:0000256" key="5">
    <source>
        <dbReference type="ARBA" id="ARBA00023175"/>
    </source>
</evidence>
<keyword evidence="3 6" id="KW-0067">ATP-binding</keyword>
<feature type="compositionally biased region" description="Polar residues" evidence="8">
    <location>
        <begin position="752"/>
        <end position="763"/>
    </location>
</feature>
<keyword evidence="5 6" id="KW-0505">Motor protein</keyword>
<dbReference type="InterPro" id="IPR001752">
    <property type="entry name" value="Kinesin_motor_dom"/>
</dbReference>
<evidence type="ECO:0000256" key="8">
    <source>
        <dbReference type="SAM" id="MobiDB-lite"/>
    </source>
</evidence>
<feature type="compositionally biased region" description="Low complexity" evidence="8">
    <location>
        <begin position="1489"/>
        <end position="1498"/>
    </location>
</feature>
<feature type="binding site" evidence="6">
    <location>
        <begin position="140"/>
        <end position="147"/>
    </location>
    <ligand>
        <name>ATP</name>
        <dbReference type="ChEBI" id="CHEBI:30616"/>
    </ligand>
</feature>
<feature type="compositionally biased region" description="Low complexity" evidence="8">
    <location>
        <begin position="706"/>
        <end position="731"/>
    </location>
</feature>
<evidence type="ECO:0000256" key="7">
    <source>
        <dbReference type="SAM" id="Coils"/>
    </source>
</evidence>
<name>A0A835XKG4_9CHLO</name>
<feature type="compositionally biased region" description="Low complexity" evidence="8">
    <location>
        <begin position="621"/>
        <end position="642"/>
    </location>
</feature>
<comment type="similarity">
    <text evidence="6">Belongs to the TRAFAC class myosin-kinesin ATPase superfamily. Kinesin family.</text>
</comment>
<reference evidence="10" key="1">
    <citation type="journal article" date="2020" name="bioRxiv">
        <title>Comparative genomics of Chlamydomonas.</title>
        <authorList>
            <person name="Craig R.J."/>
            <person name="Hasan A.R."/>
            <person name="Ness R.W."/>
            <person name="Keightley P.D."/>
        </authorList>
    </citation>
    <scope>NUCLEOTIDE SEQUENCE</scope>
    <source>
        <strain evidence="10">CCAP 11/70</strain>
    </source>
</reference>
<feature type="compositionally biased region" description="Low complexity" evidence="8">
    <location>
        <begin position="1505"/>
        <end position="1517"/>
    </location>
</feature>
<feature type="region of interest" description="Disordered" evidence="8">
    <location>
        <begin position="1"/>
        <end position="51"/>
    </location>
</feature>
<dbReference type="EMBL" id="JAEHOE010000137">
    <property type="protein sequence ID" value="KAG2485040.1"/>
    <property type="molecule type" value="Genomic_DNA"/>
</dbReference>
<evidence type="ECO:0000259" key="9">
    <source>
        <dbReference type="PROSITE" id="PS50067"/>
    </source>
</evidence>
<feature type="domain" description="Kinesin motor" evidence="9">
    <location>
        <begin position="58"/>
        <end position="396"/>
    </location>
</feature>
<dbReference type="SMART" id="SM00129">
    <property type="entry name" value="KISc"/>
    <property type="match status" value="1"/>
</dbReference>
<feature type="region of interest" description="Disordered" evidence="8">
    <location>
        <begin position="956"/>
        <end position="1004"/>
    </location>
</feature>
<dbReference type="GO" id="GO:0005874">
    <property type="term" value="C:microtubule"/>
    <property type="evidence" value="ECO:0007669"/>
    <property type="project" value="UniProtKB-KW"/>
</dbReference>
<dbReference type="InterPro" id="IPR036961">
    <property type="entry name" value="Kinesin_motor_dom_sf"/>
</dbReference>
<keyword evidence="4 7" id="KW-0175">Coiled coil</keyword>
<dbReference type="CDD" id="cd00106">
    <property type="entry name" value="KISc"/>
    <property type="match status" value="1"/>
</dbReference>
<organism evidence="10 11">
    <name type="scientific">Edaphochlamys debaryana</name>
    <dbReference type="NCBI Taxonomy" id="47281"/>
    <lineage>
        <taxon>Eukaryota</taxon>
        <taxon>Viridiplantae</taxon>
        <taxon>Chlorophyta</taxon>
        <taxon>core chlorophytes</taxon>
        <taxon>Chlorophyceae</taxon>
        <taxon>CS clade</taxon>
        <taxon>Chlamydomonadales</taxon>
        <taxon>Chlamydomonadales incertae sedis</taxon>
        <taxon>Edaphochlamys</taxon>
    </lineage>
</organism>
<feature type="compositionally biased region" description="Polar residues" evidence="8">
    <location>
        <begin position="11"/>
        <end position="26"/>
    </location>
</feature>
<dbReference type="InterPro" id="IPR019821">
    <property type="entry name" value="Kinesin_motor_CS"/>
</dbReference>
<dbReference type="GO" id="GO:0005524">
    <property type="term" value="F:ATP binding"/>
    <property type="evidence" value="ECO:0007669"/>
    <property type="project" value="UniProtKB-UniRule"/>
</dbReference>
<feature type="region of interest" description="Disordered" evidence="8">
    <location>
        <begin position="1473"/>
        <end position="1525"/>
    </location>
</feature>
<evidence type="ECO:0000256" key="2">
    <source>
        <dbReference type="ARBA" id="ARBA00022741"/>
    </source>
</evidence>
<protein>
    <recommendedName>
        <fullName evidence="9">Kinesin motor domain-containing protein</fullName>
    </recommendedName>
</protein>
<dbReference type="Pfam" id="PF00225">
    <property type="entry name" value="Kinesin"/>
    <property type="match status" value="1"/>
</dbReference>
<proteinExistence type="inferred from homology"/>
<dbReference type="GO" id="GO:0007018">
    <property type="term" value="P:microtubule-based movement"/>
    <property type="evidence" value="ECO:0007669"/>
    <property type="project" value="InterPro"/>
</dbReference>
<dbReference type="OrthoDB" id="3176171at2759"/>
<evidence type="ECO:0000256" key="4">
    <source>
        <dbReference type="ARBA" id="ARBA00023054"/>
    </source>
</evidence>
<dbReference type="PROSITE" id="PS50067">
    <property type="entry name" value="KINESIN_MOTOR_2"/>
    <property type="match status" value="1"/>
</dbReference>
<dbReference type="InterPro" id="IPR027640">
    <property type="entry name" value="Kinesin-like_fam"/>
</dbReference>
<sequence>MGSRIPRHNVYASTPSPLPRQLTSDGGSKETPPSAVRNSASGLYGPALARRGDGEGEKVKVFARIRPALREDETPGALAWSEEAGQLTIFRPDAPVPESNFHFEKVLGPTCSQADVYSCAVSDVVADVVRGYNGTILAYGQTGAGKTYTLGNTAPDAIGMIPRAAAELFAAAGRDPSHTYRITMSYIQIYMEMIQDLLNPTADNLPIREDANGNGVFVAGACEVPVASLEECLHYLELGEQNRVFAFTHLNAHSSRSHAVVMLTAVKARKYLTTEERAQAEAPDQDGVVTQRVTVGKLYLVDLAGSERLKKSKSVGLRATEARSINLSLTMLGMCISARAQDSPHVPFRDSKLTRLLQESLGGNAKTSLILCLSDVRQHADESLQSLQFGSRAACVRNKPVVNERLAVRQLTAELLAALEEGHERADGLEAALTQTKEERDALQAALAREKARSAAIVDALRVEAESKHAQAAAKLAEQATLLSEHVQQLDQVQQQQGQLEQEVARLRSEQQAADEAHKAEVAALQQRVAAAAEAAELAAAERARSEEEAKRQHAALAAAAQRHAAALTARLAAERAAAREQASAIHLALARLQQALGALAGGPAAANSGPLPSPRAMATAMAGPSAAGSAPEADSGAPAEGGAAGEGPQGSGGANGGPRAEWVASLAAAAAAAASRRGSGSGAAASGASSTSAVQLMQEALGLTAPPAEPSESAAAATSALDGTASGASSNLGPGDTESNTAATEAAPGTWTGQGTPTSGRPTVSGDDGFGPGRAPLPAATGAALSPDGEAPHDGGAVQGSDLDLDAALAAARDDLLAELGPVQRVPPGSGVGRLRAVATPPPAVVGPVGFNSAGVTPTSQAAAAVAVAPPPPPRSVPPAVGMSRVYPVIPAASTTLGAGAVGSGGGGYAATHAAATAVAAAMGGPFFSPSRPHGPMGYGQLYGTAARVSGHGLPGAAATAGSEGSFADSAPSTSAANTPARPTTEGAAAEHPDGVSGAGSVFASHGSASRAAAAIAAADGAASPSLSSALDDSASASVGAEQSSYNRAPPLPYAHLISHNPAFDTADSDGVMTDDQLPDAAGGAAAAGARGLSTGSSIGGGAARAGANGGAAVTSGGGAAAPGAPLFSGIQVQLDALMELAAAARRTKAGLEERVAEQEEHLVRLTEAQAAEAEASEQARAQLQDSGAALAAAQASLAETTAQLLAARHTLEETLQALDQTRLELDDRTFALGENQGTLADTASRLEEATARLREAEASLEASETERAALRAEVTKLQADLAQERSALRGVLAATERSTEQSVAARAERHELQRQVGAANTIKRAYKRFKVVQLRRQVETKQQALAEAEAAQAERSAQAATRQAVQSAVAGQALVQESVAVMRDAVESILAAFVGRRKELDARRSLNDRMAKILPPPPPAAPGAAARAAGPLTRAFQSARTATGGGGAAAAAGRTPLQGRHRSLSLMLAAATAPSPSPGRGSGGGAAVSAGGAMVTPAPNIPSRLGGSAGGAARLEPVPMAPL</sequence>
<keyword evidence="1" id="KW-0493">Microtubule</keyword>
<keyword evidence="2 6" id="KW-0547">Nucleotide-binding</keyword>
<dbReference type="Gene3D" id="3.40.850.10">
    <property type="entry name" value="Kinesin motor domain"/>
    <property type="match status" value="1"/>
</dbReference>